<evidence type="ECO:0000256" key="2">
    <source>
        <dbReference type="ARBA" id="ARBA00022606"/>
    </source>
</evidence>
<dbReference type="InterPro" id="IPR014752">
    <property type="entry name" value="Arrestin-like_C"/>
</dbReference>
<reference evidence="4" key="1">
    <citation type="submission" date="2021-03" db="EMBL/GenBank/DDBJ databases">
        <title>Chromosome level genome of the anhydrobiotic midge Polypedilum vanderplanki.</title>
        <authorList>
            <person name="Yoshida Y."/>
            <person name="Kikawada T."/>
            <person name="Gusev O."/>
        </authorList>
    </citation>
    <scope>NUCLEOTIDE SEQUENCE</scope>
    <source>
        <strain evidence="4">NIAS01</strain>
        <tissue evidence="4">Whole body or cell culture</tissue>
    </source>
</reference>
<dbReference type="Proteomes" id="UP001107558">
    <property type="component" value="Chromosome 2"/>
</dbReference>
<dbReference type="SMART" id="SM01017">
    <property type="entry name" value="Arrestin_C"/>
    <property type="match status" value="2"/>
</dbReference>
<proteinExistence type="inferred from homology"/>
<dbReference type="PANTHER" id="PTHR11188">
    <property type="entry name" value="ARRESTIN DOMAIN CONTAINING PROTEIN"/>
    <property type="match status" value="1"/>
</dbReference>
<dbReference type="Pfam" id="PF02752">
    <property type="entry name" value="Arrestin_C"/>
    <property type="match status" value="2"/>
</dbReference>
<gene>
    <name evidence="4" type="ORF">PVAND_006102</name>
</gene>
<dbReference type="InterPro" id="IPR050357">
    <property type="entry name" value="Arrestin_domain-protein"/>
</dbReference>
<dbReference type="AlphaFoldDB" id="A0A9J6C2Y8"/>
<accession>A0A9J6C2Y8</accession>
<comment type="caution">
    <text evidence="4">The sequence shown here is derived from an EMBL/GenBank/DDBJ whole genome shotgun (WGS) entry which is preliminary data.</text>
</comment>
<dbReference type="InterPro" id="IPR014756">
    <property type="entry name" value="Ig_E-set"/>
</dbReference>
<dbReference type="InterPro" id="IPR011022">
    <property type="entry name" value="Arrestin_C-like"/>
</dbReference>
<dbReference type="GO" id="GO:0005737">
    <property type="term" value="C:cytoplasm"/>
    <property type="evidence" value="ECO:0007669"/>
    <property type="project" value="TreeGrafter"/>
</dbReference>
<name>A0A9J6C2Y8_POLVA</name>
<evidence type="ECO:0000313" key="4">
    <source>
        <dbReference type="EMBL" id="KAG5676253.1"/>
    </source>
</evidence>
<dbReference type="SUPFAM" id="SSF81296">
    <property type="entry name" value="E set domains"/>
    <property type="match status" value="3"/>
</dbReference>
<keyword evidence="5" id="KW-1185">Reference proteome</keyword>
<dbReference type="EMBL" id="JADBJN010000002">
    <property type="protein sequence ID" value="KAG5676253.1"/>
    <property type="molecule type" value="Genomic_DNA"/>
</dbReference>
<feature type="domain" description="Arrestin C-terminal-like" evidence="3">
    <location>
        <begin position="30"/>
        <end position="168"/>
    </location>
</feature>
<comment type="similarity">
    <text evidence="1">Belongs to the arrestin family.</text>
</comment>
<dbReference type="InterPro" id="IPR011021">
    <property type="entry name" value="Arrestin-like_N"/>
</dbReference>
<feature type="domain" description="Arrestin C-terminal-like" evidence="3">
    <location>
        <begin position="370"/>
        <end position="503"/>
    </location>
</feature>
<dbReference type="PANTHER" id="PTHR11188:SF176">
    <property type="entry name" value="ARRESTIN DOMAIN-CONTAINING PROTEIN 1"/>
    <property type="match status" value="1"/>
</dbReference>
<protein>
    <recommendedName>
        <fullName evidence="3">Arrestin C-terminal-like domain-containing protein</fullName>
    </recommendedName>
</protein>
<evidence type="ECO:0000259" key="3">
    <source>
        <dbReference type="SMART" id="SM01017"/>
    </source>
</evidence>
<dbReference type="Gene3D" id="2.60.40.640">
    <property type="match status" value="3"/>
</dbReference>
<organism evidence="4 5">
    <name type="scientific">Polypedilum vanderplanki</name>
    <name type="common">Sleeping chironomid midge</name>
    <dbReference type="NCBI Taxonomy" id="319348"/>
    <lineage>
        <taxon>Eukaryota</taxon>
        <taxon>Metazoa</taxon>
        <taxon>Ecdysozoa</taxon>
        <taxon>Arthropoda</taxon>
        <taxon>Hexapoda</taxon>
        <taxon>Insecta</taxon>
        <taxon>Pterygota</taxon>
        <taxon>Neoptera</taxon>
        <taxon>Endopterygota</taxon>
        <taxon>Diptera</taxon>
        <taxon>Nematocera</taxon>
        <taxon>Chironomoidea</taxon>
        <taxon>Chironomidae</taxon>
        <taxon>Chironominae</taxon>
        <taxon>Polypedilum</taxon>
        <taxon>Polypedilum</taxon>
    </lineage>
</organism>
<dbReference type="Pfam" id="PF00339">
    <property type="entry name" value="Arrestin_N"/>
    <property type="match status" value="1"/>
</dbReference>
<evidence type="ECO:0000256" key="1">
    <source>
        <dbReference type="ARBA" id="ARBA00005298"/>
    </source>
</evidence>
<dbReference type="OrthoDB" id="7785529at2759"/>
<sequence>MLILQMLTYATVPVASTSSIEAFSISPEGMPAPSELNTLDNDLRGVNPSGVITGHPIEVKYDNQGSVTVEKIQVSLKRWIALKSYSPRTKQKFKKEIIATVCEPRGVKAHSSESHYFQFKIPENVDTSNGKFCKVIRIEYFLKFEIFAGMFHNNIKLKVPIEIGSVPINTVKNPWIPDEVPSFRPQVMDATVPVAPTFSIEAFSISPEGMPAPSELNTLDNDLREVELSLEKPRKCRGLYCIIQGSAQVNWSEMTFGKHQHSVSYKSNQIFLNKKIYLFKNKEAEVKELPADSHRYNFSFKLPELLPYTVSSTHGDIIYFVEAVLIIPVPWAFNKKENILFAIAGYEDLNLYPELRLPLNVDHTTVFFMESEPLIITINLPYSGFALGQTMSIKVKFDNKGNVSVIKTEINLKRVISCTSEKPIIKTKKEEQIIASVTTHGVEAKSLACYNCTIEIPKNILISNSRHCKVVRVDYILNFEAHVGMLRNNIKFDVPITIGSVPINDCIDVTIQKPTAPPLESIIAENVLPPSFEEAVKTLQFDSTQ</sequence>
<evidence type="ECO:0000313" key="5">
    <source>
        <dbReference type="Proteomes" id="UP001107558"/>
    </source>
</evidence>
<keyword evidence="2" id="KW-0716">Sensory transduction</keyword>
<dbReference type="GO" id="GO:0015031">
    <property type="term" value="P:protein transport"/>
    <property type="evidence" value="ECO:0007669"/>
    <property type="project" value="TreeGrafter"/>
</dbReference>